<sequence>MPLCLTAFMMLLEGVKQFGQDHFLVEVSWSNDSGFALSNRSMAEKAQLFANGNVRAFNGFDDGDKSTVRGRIMSPINHGRYCNAFTAFAVVISRALLTNNILLSSVREQVAWSSLCLLFG</sequence>
<feature type="signal peptide" evidence="1">
    <location>
        <begin position="1"/>
        <end position="17"/>
    </location>
</feature>
<evidence type="ECO:0000313" key="2">
    <source>
        <dbReference type="EMBL" id="KAL3795414.1"/>
    </source>
</evidence>
<comment type="caution">
    <text evidence="2">The sequence shown here is derived from an EMBL/GenBank/DDBJ whole genome shotgun (WGS) entry which is preliminary data.</text>
</comment>
<accession>A0ABD3Q4P0</accession>
<evidence type="ECO:0000256" key="1">
    <source>
        <dbReference type="SAM" id="SignalP"/>
    </source>
</evidence>
<evidence type="ECO:0000313" key="3">
    <source>
        <dbReference type="Proteomes" id="UP001530315"/>
    </source>
</evidence>
<dbReference type="EMBL" id="JALLAZ020000426">
    <property type="protein sequence ID" value="KAL3795414.1"/>
    <property type="molecule type" value="Genomic_DNA"/>
</dbReference>
<reference evidence="2 3" key="1">
    <citation type="submission" date="2024-10" db="EMBL/GenBank/DDBJ databases">
        <title>Updated reference genomes for cyclostephanoid diatoms.</title>
        <authorList>
            <person name="Roberts W.R."/>
            <person name="Alverson A.J."/>
        </authorList>
    </citation>
    <scope>NUCLEOTIDE SEQUENCE [LARGE SCALE GENOMIC DNA]</scope>
    <source>
        <strain evidence="2 3">AJA276-08</strain>
    </source>
</reference>
<keyword evidence="3" id="KW-1185">Reference proteome</keyword>
<dbReference type="Proteomes" id="UP001530315">
    <property type="component" value="Unassembled WGS sequence"/>
</dbReference>
<keyword evidence="1" id="KW-0732">Signal</keyword>
<protein>
    <submittedName>
        <fullName evidence="2">Uncharacterized protein</fullName>
    </submittedName>
</protein>
<feature type="chain" id="PRO_5044742527" evidence="1">
    <location>
        <begin position="18"/>
        <end position="120"/>
    </location>
</feature>
<proteinExistence type="predicted"/>
<organism evidence="2 3">
    <name type="scientific">Stephanodiscus triporus</name>
    <dbReference type="NCBI Taxonomy" id="2934178"/>
    <lineage>
        <taxon>Eukaryota</taxon>
        <taxon>Sar</taxon>
        <taxon>Stramenopiles</taxon>
        <taxon>Ochrophyta</taxon>
        <taxon>Bacillariophyta</taxon>
        <taxon>Coscinodiscophyceae</taxon>
        <taxon>Thalassiosirophycidae</taxon>
        <taxon>Stephanodiscales</taxon>
        <taxon>Stephanodiscaceae</taxon>
        <taxon>Stephanodiscus</taxon>
    </lineage>
</organism>
<name>A0ABD3Q4P0_9STRA</name>
<dbReference type="AlphaFoldDB" id="A0ABD3Q4P0"/>
<gene>
    <name evidence="2" type="ORF">ACHAW5_005376</name>
</gene>